<gene>
    <name evidence="5" type="ORF">BKA08_001049</name>
</gene>
<dbReference type="RefSeq" id="WP_179614658.1">
    <property type="nucleotide sequence ID" value="NZ_CP059163.1"/>
</dbReference>
<dbReference type="GO" id="GO:0003677">
    <property type="term" value="F:DNA binding"/>
    <property type="evidence" value="ECO:0007669"/>
    <property type="project" value="UniProtKB-KW"/>
</dbReference>
<dbReference type="CDD" id="cd07377">
    <property type="entry name" value="WHTH_GntR"/>
    <property type="match status" value="1"/>
</dbReference>
<keyword evidence="2 5" id="KW-0238">DNA-binding</keyword>
<protein>
    <submittedName>
        <fullName evidence="5">DNA-binding transcriptional regulator YhcF (GntR family)</fullName>
    </submittedName>
</protein>
<dbReference type="Gene3D" id="1.10.10.10">
    <property type="entry name" value="Winged helix-like DNA-binding domain superfamily/Winged helix DNA-binding domain"/>
    <property type="match status" value="1"/>
</dbReference>
<dbReference type="EMBL" id="JACCBE010000001">
    <property type="protein sequence ID" value="NYD56811.1"/>
    <property type="molecule type" value="Genomic_DNA"/>
</dbReference>
<evidence type="ECO:0000259" key="4">
    <source>
        <dbReference type="PROSITE" id="PS50949"/>
    </source>
</evidence>
<dbReference type="PANTHER" id="PTHR38445">
    <property type="entry name" value="HTH-TYPE TRANSCRIPTIONAL REPRESSOR YTRA"/>
    <property type="match status" value="1"/>
</dbReference>
<dbReference type="GO" id="GO:0003700">
    <property type="term" value="F:DNA-binding transcription factor activity"/>
    <property type="evidence" value="ECO:0007669"/>
    <property type="project" value="InterPro"/>
</dbReference>
<sequence>MNLAVDTSSSVPPYEQLRAQIAGMVASGTLAAGTRLATVRQMAADLGLAPNTVARAYRELEADGVIDTHGRRGTFVRSASTPGPDLRDLVADYVSSARARGLTCAEATRLVEEQWSG</sequence>
<evidence type="ECO:0000256" key="3">
    <source>
        <dbReference type="ARBA" id="ARBA00023163"/>
    </source>
</evidence>
<dbReference type="InterPro" id="IPR000524">
    <property type="entry name" value="Tscrpt_reg_HTH_GntR"/>
</dbReference>
<evidence type="ECO:0000313" key="6">
    <source>
        <dbReference type="Proteomes" id="UP000516957"/>
    </source>
</evidence>
<evidence type="ECO:0000256" key="2">
    <source>
        <dbReference type="ARBA" id="ARBA00023125"/>
    </source>
</evidence>
<keyword evidence="6" id="KW-1185">Reference proteome</keyword>
<dbReference type="InterPro" id="IPR036390">
    <property type="entry name" value="WH_DNA-bd_sf"/>
</dbReference>
<accession>A0A7Y9JQ39</accession>
<dbReference type="AlphaFoldDB" id="A0A7Y9JQ39"/>
<proteinExistence type="predicted"/>
<dbReference type="Proteomes" id="UP000516957">
    <property type="component" value="Unassembled WGS sequence"/>
</dbReference>
<name>A0A7Y9JQ39_9ACTN</name>
<dbReference type="Pfam" id="PF00392">
    <property type="entry name" value="GntR"/>
    <property type="match status" value="1"/>
</dbReference>
<evidence type="ECO:0000256" key="1">
    <source>
        <dbReference type="ARBA" id="ARBA00023015"/>
    </source>
</evidence>
<dbReference type="InterPro" id="IPR036388">
    <property type="entry name" value="WH-like_DNA-bd_sf"/>
</dbReference>
<dbReference type="SMART" id="SM00345">
    <property type="entry name" value="HTH_GNTR"/>
    <property type="match status" value="1"/>
</dbReference>
<keyword evidence="3" id="KW-0804">Transcription</keyword>
<feature type="domain" description="HTH gntR-type" evidence="4">
    <location>
        <begin position="11"/>
        <end position="79"/>
    </location>
</feature>
<dbReference type="PROSITE" id="PS50949">
    <property type="entry name" value="HTH_GNTR"/>
    <property type="match status" value="1"/>
</dbReference>
<dbReference type="PANTHER" id="PTHR38445:SF9">
    <property type="entry name" value="HTH-TYPE TRANSCRIPTIONAL REPRESSOR YTRA"/>
    <property type="match status" value="1"/>
</dbReference>
<keyword evidence="1" id="KW-0805">Transcription regulation</keyword>
<organism evidence="5 6">
    <name type="scientific">Nocardioides marinisabuli</name>
    <dbReference type="NCBI Taxonomy" id="419476"/>
    <lineage>
        <taxon>Bacteria</taxon>
        <taxon>Bacillati</taxon>
        <taxon>Actinomycetota</taxon>
        <taxon>Actinomycetes</taxon>
        <taxon>Propionibacteriales</taxon>
        <taxon>Nocardioidaceae</taxon>
        <taxon>Nocardioides</taxon>
    </lineage>
</organism>
<reference evidence="5 6" key="1">
    <citation type="submission" date="2020-07" db="EMBL/GenBank/DDBJ databases">
        <title>Sequencing the genomes of 1000 actinobacteria strains.</title>
        <authorList>
            <person name="Klenk H.-P."/>
        </authorList>
    </citation>
    <scope>NUCLEOTIDE SEQUENCE [LARGE SCALE GENOMIC DNA]</scope>
    <source>
        <strain evidence="5 6">DSM 18965</strain>
    </source>
</reference>
<dbReference type="SUPFAM" id="SSF46785">
    <property type="entry name" value="Winged helix' DNA-binding domain"/>
    <property type="match status" value="1"/>
</dbReference>
<comment type="caution">
    <text evidence="5">The sequence shown here is derived from an EMBL/GenBank/DDBJ whole genome shotgun (WGS) entry which is preliminary data.</text>
</comment>
<evidence type="ECO:0000313" key="5">
    <source>
        <dbReference type="EMBL" id="NYD56811.1"/>
    </source>
</evidence>